<dbReference type="HOGENOM" id="CLU_2759546_0_0_1"/>
<dbReference type="Proteomes" id="UP000011668">
    <property type="component" value="Unassembled WGS sequence"/>
</dbReference>
<proteinExistence type="predicted"/>
<dbReference type="EMBL" id="AFRT01005462">
    <property type="protein sequence ID" value="ELU35741.1"/>
    <property type="molecule type" value="Genomic_DNA"/>
</dbReference>
<organism evidence="1 2">
    <name type="scientific">Thanatephorus cucumeris (strain AG1-IA)</name>
    <name type="common">Rice sheath blight fungus</name>
    <name type="synonym">Rhizoctonia solani</name>
    <dbReference type="NCBI Taxonomy" id="983506"/>
    <lineage>
        <taxon>Eukaryota</taxon>
        <taxon>Fungi</taxon>
        <taxon>Dikarya</taxon>
        <taxon>Basidiomycota</taxon>
        <taxon>Agaricomycotina</taxon>
        <taxon>Agaricomycetes</taxon>
        <taxon>Cantharellales</taxon>
        <taxon>Ceratobasidiaceae</taxon>
        <taxon>Rhizoctonia</taxon>
        <taxon>Rhizoctonia solani AG-1</taxon>
    </lineage>
</organism>
<reference evidence="1 2" key="1">
    <citation type="journal article" date="2013" name="Nat. Commun.">
        <title>The evolution and pathogenic mechanisms of the rice sheath blight pathogen.</title>
        <authorList>
            <person name="Zheng A."/>
            <person name="Lin R."/>
            <person name="Xu L."/>
            <person name="Qin P."/>
            <person name="Tang C."/>
            <person name="Ai P."/>
            <person name="Zhang D."/>
            <person name="Liu Y."/>
            <person name="Sun Z."/>
            <person name="Feng H."/>
            <person name="Wang Y."/>
            <person name="Chen Y."/>
            <person name="Liang X."/>
            <person name="Fu R."/>
            <person name="Li Q."/>
            <person name="Zhang J."/>
            <person name="Yu X."/>
            <person name="Xie Z."/>
            <person name="Ding L."/>
            <person name="Guan P."/>
            <person name="Tang J."/>
            <person name="Liang Y."/>
            <person name="Wang S."/>
            <person name="Deng Q."/>
            <person name="Li S."/>
            <person name="Zhu J."/>
            <person name="Wang L."/>
            <person name="Liu H."/>
            <person name="Li P."/>
        </authorList>
    </citation>
    <scope>NUCLEOTIDE SEQUENCE [LARGE SCALE GENOMIC DNA]</scope>
    <source>
        <strain evidence="2">AG-1 IA</strain>
    </source>
</reference>
<gene>
    <name evidence="1" type="ORF">AG1IA_10229</name>
</gene>
<evidence type="ECO:0000313" key="2">
    <source>
        <dbReference type="Proteomes" id="UP000011668"/>
    </source>
</evidence>
<protein>
    <submittedName>
        <fullName evidence="1">Uncharacterized protein</fullName>
    </submittedName>
</protein>
<evidence type="ECO:0000313" key="1">
    <source>
        <dbReference type="EMBL" id="ELU35741.1"/>
    </source>
</evidence>
<comment type="caution">
    <text evidence="1">The sequence shown here is derived from an EMBL/GenBank/DDBJ whole genome shotgun (WGS) entry which is preliminary data.</text>
</comment>
<sequence>MPRTMTTNPGSGCHRVFLVRQVDSVDADLYGPGRHGIAPWGKCVGMQCIRMANGYTLISDNYRRRAAGII</sequence>
<name>L8WC44_THACA</name>
<keyword evidence="2" id="KW-1185">Reference proteome</keyword>
<dbReference type="AlphaFoldDB" id="L8WC44"/>
<accession>L8WC44</accession>